<dbReference type="Gene3D" id="3.30.40.10">
    <property type="entry name" value="Zinc/RING finger domain, C3HC4 (zinc finger)"/>
    <property type="match status" value="2"/>
</dbReference>
<organism evidence="7 8">
    <name type="scientific">Cyberlindnera fabianii</name>
    <name type="common">Yeast</name>
    <name type="synonym">Hansenula fabianii</name>
    <dbReference type="NCBI Taxonomy" id="36022"/>
    <lineage>
        <taxon>Eukaryota</taxon>
        <taxon>Fungi</taxon>
        <taxon>Dikarya</taxon>
        <taxon>Ascomycota</taxon>
        <taxon>Saccharomycotina</taxon>
        <taxon>Saccharomycetes</taxon>
        <taxon>Phaffomycetales</taxon>
        <taxon>Phaffomycetaceae</taxon>
        <taxon>Cyberlindnera</taxon>
    </lineage>
</organism>
<name>A0A1V2L9G5_CYBFA</name>
<evidence type="ECO:0000256" key="3">
    <source>
        <dbReference type="ARBA" id="ARBA00022833"/>
    </source>
</evidence>
<feature type="compositionally biased region" description="Polar residues" evidence="5">
    <location>
        <begin position="65"/>
        <end position="78"/>
    </location>
</feature>
<evidence type="ECO:0000313" key="7">
    <source>
        <dbReference type="EMBL" id="ONH68539.1"/>
    </source>
</evidence>
<keyword evidence="3" id="KW-0862">Zinc</keyword>
<dbReference type="PROSITE" id="PS50016">
    <property type="entry name" value="ZF_PHD_2"/>
    <property type="match status" value="1"/>
</dbReference>
<dbReference type="STRING" id="36022.A0A1V2L9G5"/>
<feature type="compositionally biased region" description="Polar residues" evidence="5">
    <location>
        <begin position="195"/>
        <end position="211"/>
    </location>
</feature>
<proteinExistence type="predicted"/>
<dbReference type="OMA" id="HACHKPA"/>
<dbReference type="Pfam" id="PF00628">
    <property type="entry name" value="PHD"/>
    <property type="match status" value="1"/>
</dbReference>
<dbReference type="InterPro" id="IPR019787">
    <property type="entry name" value="Znf_PHD-finger"/>
</dbReference>
<dbReference type="PROSITE" id="PS01359">
    <property type="entry name" value="ZF_PHD_1"/>
    <property type="match status" value="1"/>
</dbReference>
<dbReference type="AlphaFoldDB" id="A0A1V2L9G5"/>
<protein>
    <submittedName>
        <fullName evidence="7">Transcriptional regulatory protein RCO1</fullName>
    </submittedName>
</protein>
<feature type="region of interest" description="Disordered" evidence="5">
    <location>
        <begin position="610"/>
        <end position="694"/>
    </location>
</feature>
<feature type="region of interest" description="Disordered" evidence="5">
    <location>
        <begin position="41"/>
        <end position="86"/>
    </location>
</feature>
<evidence type="ECO:0000259" key="6">
    <source>
        <dbReference type="PROSITE" id="PS50016"/>
    </source>
</evidence>
<feature type="compositionally biased region" description="Polar residues" evidence="5">
    <location>
        <begin position="507"/>
        <end position="518"/>
    </location>
</feature>
<feature type="compositionally biased region" description="Low complexity" evidence="5">
    <location>
        <begin position="444"/>
        <end position="471"/>
    </location>
</feature>
<dbReference type="SMART" id="SM00249">
    <property type="entry name" value="PHD"/>
    <property type="match status" value="2"/>
</dbReference>
<dbReference type="Proteomes" id="UP000189513">
    <property type="component" value="Unassembled WGS sequence"/>
</dbReference>
<feature type="compositionally biased region" description="Polar residues" evidence="5">
    <location>
        <begin position="427"/>
        <end position="437"/>
    </location>
</feature>
<dbReference type="GO" id="GO:0032221">
    <property type="term" value="C:Rpd3S complex"/>
    <property type="evidence" value="ECO:0007669"/>
    <property type="project" value="TreeGrafter"/>
</dbReference>
<feature type="compositionally biased region" description="Basic residues" evidence="5">
    <location>
        <begin position="561"/>
        <end position="574"/>
    </location>
</feature>
<feature type="region of interest" description="Disordered" evidence="5">
    <location>
        <begin position="930"/>
        <end position="959"/>
    </location>
</feature>
<feature type="compositionally biased region" description="Basic residues" evidence="5">
    <location>
        <begin position="657"/>
        <end position="666"/>
    </location>
</feature>
<feature type="compositionally biased region" description="Basic and acidic residues" evidence="5">
    <location>
        <begin position="348"/>
        <end position="365"/>
    </location>
</feature>
<dbReference type="InterPro" id="IPR013083">
    <property type="entry name" value="Znf_RING/FYVE/PHD"/>
</dbReference>
<feature type="compositionally biased region" description="Low complexity" evidence="5">
    <location>
        <begin position="228"/>
        <end position="249"/>
    </location>
</feature>
<dbReference type="SUPFAM" id="SSF57903">
    <property type="entry name" value="FYVE/PHD zinc finger"/>
    <property type="match status" value="2"/>
</dbReference>
<keyword evidence="2 4" id="KW-0863">Zinc-finger</keyword>
<dbReference type="PANTHER" id="PTHR47636:SF1">
    <property type="entry name" value="TRANSCRIPTIONAL REGULATORY PROTEIN RCO1"/>
    <property type="match status" value="1"/>
</dbReference>
<dbReference type="PANTHER" id="PTHR47636">
    <property type="entry name" value="TRANSCRIPTIONAL REGULATORY PROTEIN RCO1"/>
    <property type="match status" value="1"/>
</dbReference>
<dbReference type="GO" id="GO:0006357">
    <property type="term" value="P:regulation of transcription by RNA polymerase II"/>
    <property type="evidence" value="ECO:0007669"/>
    <property type="project" value="TreeGrafter"/>
</dbReference>
<feature type="region of interest" description="Disordered" evidence="5">
    <location>
        <begin position="195"/>
        <end position="597"/>
    </location>
</feature>
<dbReference type="EMBL" id="MPUK01000002">
    <property type="protein sequence ID" value="ONH68539.1"/>
    <property type="molecule type" value="Genomic_DNA"/>
</dbReference>
<feature type="domain" description="PHD-type" evidence="6">
    <location>
        <begin position="714"/>
        <end position="763"/>
    </location>
</feature>
<accession>A0A1V2L9G5</accession>
<feature type="compositionally biased region" description="Polar residues" evidence="5">
    <location>
        <begin position="610"/>
        <end position="622"/>
    </location>
</feature>
<feature type="compositionally biased region" description="Low complexity" evidence="5">
    <location>
        <begin position="414"/>
        <end position="426"/>
    </location>
</feature>
<dbReference type="InterPro" id="IPR052819">
    <property type="entry name" value="Chromatin_regulatory_protein"/>
</dbReference>
<comment type="caution">
    <text evidence="7">The sequence shown here is derived from an EMBL/GenBank/DDBJ whole genome shotgun (WGS) entry which is preliminary data.</text>
</comment>
<sequence>MAPPSSYDSVLNAAITESSSSIKNKDSDPDQKLSLMDLVRRPKVSKTPSSDTPKFTKIANIGSHPVSSFSSTASTPKTPFSFHETHKASTAPVTWKKITSTNLGSVNGTPSPAITTTPDKMAFHKPSPFNSTSKTPTSFQSIVANSTHSSHSGAKVSTATAPLPLSSMLNKSAESKASNPNSQPVTLTPLHINTHATELPSTKKSVSTDSKISPPKMRQGTLWDSHMSNSSPIRTSQSPSSFSAPAAVSNGTAAVSPVDEKHSDHTEHTEDIEKSETEPKMSAREKRRREYDAARDQNLGSSSKDKENDGSDAAPSTSENDKSNPPKKKRRNKELENLTQWMDWIADQCDKKSAAQKEEARRLEMSDSPPRRRRTKSSNAGSTSSRSSKANGSVSSVSSSSAKHPAAPVAEFGSKPSSASSSHKTSWVQKTSVSPRTSVPPQPTASANTSTTGTPATGTARNSASSTSSALADKHSASSHSSTSQPEATAPRLMSPPPIQDAGPDSISGTSTRPSVNKLTLKLKPFVEPVPSEPIMSVTGLPLGSNPSAKIKKESLWPQKKGTKSRGAGGRRKKSESVEAESDASEASPEAELLSHELIEAQLNQKLMTRVNEQLQQPSELRSSLRVPPSFNDHVYDLSSTSVSPSPDIPETPKAATRGKKNGKSKKTTEKRNIKNASPKKHRENPFGFENPLSLAGEKRDTAFDFSDATKDNEDFCAACGEPGIFLCCERCPKSFHFACCDPPFDESTLPEGEWFCNECRSKKDPPPLHPPGLFSKLLDQVDRRNPTQFRLPKNIRERFSGVVTGQFGEYEDSNMKPFKPAKIGSLQELAPGSHYDKDGKALVCIKCGETGISPNKLMGEVDKPIVTCEFCPCSWHLDCLSPPLASAKQLGKKWKCPNHADELIPRKRRLRRAEVVDVDLTRGFSNDGHVEVKLDSSDSDNDDQPETVNIPTPPHLANYDTSNGVAALPNKAQEKLWKDDFVVYRLPERGIVLDFMSKVKQDKEAERDRKINDYYNITRENHRLLQQLVSDPSADQKRKETVAALVELKEADFRELVKVAKDEIGDDEDEEISDAVDEDELKVLLEIKKLMALKGKKKLLEFLKQ</sequence>
<dbReference type="InterPro" id="IPR011011">
    <property type="entry name" value="Znf_FYVE_PHD"/>
</dbReference>
<dbReference type="InterPro" id="IPR001965">
    <property type="entry name" value="Znf_PHD"/>
</dbReference>
<evidence type="ECO:0000313" key="8">
    <source>
        <dbReference type="Proteomes" id="UP000189513"/>
    </source>
</evidence>
<gene>
    <name evidence="7" type="ORF">BON22_1620</name>
</gene>
<dbReference type="GO" id="GO:0008270">
    <property type="term" value="F:zinc ion binding"/>
    <property type="evidence" value="ECO:0007669"/>
    <property type="project" value="UniProtKB-KW"/>
</dbReference>
<feature type="compositionally biased region" description="Basic and acidic residues" evidence="5">
    <location>
        <begin position="258"/>
        <end position="295"/>
    </location>
</feature>
<dbReference type="CDD" id="cd15535">
    <property type="entry name" value="PHD1_Rco1"/>
    <property type="match status" value="1"/>
</dbReference>
<dbReference type="VEuPathDB" id="FungiDB:BON22_1620"/>
<evidence type="ECO:0000256" key="5">
    <source>
        <dbReference type="SAM" id="MobiDB-lite"/>
    </source>
</evidence>
<evidence type="ECO:0000256" key="4">
    <source>
        <dbReference type="PROSITE-ProRule" id="PRU00146"/>
    </source>
</evidence>
<keyword evidence="1" id="KW-0479">Metal-binding</keyword>
<evidence type="ECO:0000256" key="1">
    <source>
        <dbReference type="ARBA" id="ARBA00022723"/>
    </source>
</evidence>
<keyword evidence="8" id="KW-1185">Reference proteome</keyword>
<reference evidence="8" key="1">
    <citation type="journal article" date="2017" name="Genome Announc.">
        <title>Genome sequences of Cyberlindnera fabianii 65, Pichia kudriavzevii 129, and Saccharomyces cerevisiae 131 isolated from fermented masau fruits in Zimbabwe.</title>
        <authorList>
            <person name="van Rijswijck I.M.H."/>
            <person name="Derks M.F.L."/>
            <person name="Abee T."/>
            <person name="de Ridder D."/>
            <person name="Smid E.J."/>
        </authorList>
    </citation>
    <scope>NUCLEOTIDE SEQUENCE [LARGE SCALE GENOMIC DNA]</scope>
    <source>
        <strain evidence="8">65</strain>
    </source>
</reference>
<evidence type="ECO:0000256" key="2">
    <source>
        <dbReference type="ARBA" id="ARBA00022771"/>
    </source>
</evidence>
<feature type="compositionally biased region" description="Low complexity" evidence="5">
    <location>
        <begin position="377"/>
        <end position="403"/>
    </location>
</feature>
<dbReference type="InterPro" id="IPR019786">
    <property type="entry name" value="Zinc_finger_PHD-type_CS"/>
</dbReference>